<accession>A0ABQ8AK14</accession>
<feature type="non-terminal residue" evidence="1">
    <location>
        <position position="1"/>
    </location>
</feature>
<name>A0ABQ8AK14_BRANA</name>
<evidence type="ECO:0000313" key="1">
    <source>
        <dbReference type="EMBL" id="KAH0892875.1"/>
    </source>
</evidence>
<organism evidence="1 2">
    <name type="scientific">Brassica napus</name>
    <name type="common">Rape</name>
    <dbReference type="NCBI Taxonomy" id="3708"/>
    <lineage>
        <taxon>Eukaryota</taxon>
        <taxon>Viridiplantae</taxon>
        <taxon>Streptophyta</taxon>
        <taxon>Embryophyta</taxon>
        <taxon>Tracheophyta</taxon>
        <taxon>Spermatophyta</taxon>
        <taxon>Magnoliopsida</taxon>
        <taxon>eudicotyledons</taxon>
        <taxon>Gunneridae</taxon>
        <taxon>Pentapetalae</taxon>
        <taxon>rosids</taxon>
        <taxon>malvids</taxon>
        <taxon>Brassicales</taxon>
        <taxon>Brassicaceae</taxon>
        <taxon>Brassiceae</taxon>
        <taxon>Brassica</taxon>
    </lineage>
</organism>
<keyword evidence="2" id="KW-1185">Reference proteome</keyword>
<dbReference type="EMBL" id="JAGKQM010000013">
    <property type="protein sequence ID" value="KAH0892875.1"/>
    <property type="molecule type" value="Genomic_DNA"/>
</dbReference>
<proteinExistence type="predicted"/>
<evidence type="ECO:0000313" key="2">
    <source>
        <dbReference type="Proteomes" id="UP000824890"/>
    </source>
</evidence>
<protein>
    <submittedName>
        <fullName evidence="1">Uncharacterized protein</fullName>
    </submittedName>
</protein>
<sequence>DDGLHFRQPWVFAIQDEVKGLLQRVYEMAVEITDLKDQLKRVQILKLVKLLNSLRLVYAF</sequence>
<dbReference type="Proteomes" id="UP000824890">
    <property type="component" value="Unassembled WGS sequence"/>
</dbReference>
<comment type="caution">
    <text evidence="1">The sequence shown here is derived from an EMBL/GenBank/DDBJ whole genome shotgun (WGS) entry which is preliminary data.</text>
</comment>
<reference evidence="1 2" key="1">
    <citation type="submission" date="2021-05" db="EMBL/GenBank/DDBJ databases">
        <title>Genome Assembly of Synthetic Allotetraploid Brassica napus Reveals Homoeologous Exchanges between Subgenomes.</title>
        <authorList>
            <person name="Davis J.T."/>
        </authorList>
    </citation>
    <scope>NUCLEOTIDE SEQUENCE [LARGE SCALE GENOMIC DNA]</scope>
    <source>
        <strain evidence="2">cv. Da-Ae</strain>
        <tissue evidence="1">Seedling</tissue>
    </source>
</reference>
<gene>
    <name evidence="1" type="ORF">HID58_055304</name>
</gene>